<name>A0A1Y1S0X9_9SPIO</name>
<dbReference type="InterPro" id="IPR007835">
    <property type="entry name" value="MOFRL"/>
</dbReference>
<reference evidence="7 8" key="1">
    <citation type="submission" date="2017-03" db="EMBL/GenBank/DDBJ databases">
        <title>Draft Genome sequence of Marispirochaeta sp. strain JC444.</title>
        <authorList>
            <person name="Shivani Y."/>
            <person name="Subhash Y."/>
            <person name="Sasikala C."/>
            <person name="Ramana C."/>
        </authorList>
    </citation>
    <scope>NUCLEOTIDE SEQUENCE [LARGE SCALE GENOMIC DNA]</scope>
    <source>
        <strain evidence="7 8">JC444</strain>
    </source>
</reference>
<keyword evidence="8" id="KW-1185">Reference proteome</keyword>
<keyword evidence="3" id="KW-0418">Kinase</keyword>
<dbReference type="InterPro" id="IPR039760">
    <property type="entry name" value="MOFRL_protein"/>
</dbReference>
<evidence type="ECO:0000313" key="8">
    <source>
        <dbReference type="Proteomes" id="UP000192343"/>
    </source>
</evidence>
<gene>
    <name evidence="7" type="ORF">B4O97_04815</name>
</gene>
<evidence type="ECO:0000259" key="5">
    <source>
        <dbReference type="Pfam" id="PF05161"/>
    </source>
</evidence>
<dbReference type="Gene3D" id="3.40.1480.10">
    <property type="entry name" value="MOFRL domain"/>
    <property type="match status" value="1"/>
</dbReference>
<dbReference type="InterPro" id="IPR037035">
    <property type="entry name" value="GK-like_C_sf"/>
</dbReference>
<dbReference type="PANTHER" id="PTHR12227">
    <property type="entry name" value="GLYCERATE KINASE"/>
    <property type="match status" value="1"/>
</dbReference>
<dbReference type="SUPFAM" id="SSF82544">
    <property type="entry name" value="GckA/TtuD-like"/>
    <property type="match status" value="1"/>
</dbReference>
<evidence type="ECO:0000256" key="1">
    <source>
        <dbReference type="ARBA" id="ARBA00022679"/>
    </source>
</evidence>
<evidence type="ECO:0000259" key="6">
    <source>
        <dbReference type="Pfam" id="PF13660"/>
    </source>
</evidence>
<evidence type="ECO:0000313" key="7">
    <source>
        <dbReference type="EMBL" id="ORC36950.1"/>
    </source>
</evidence>
<keyword evidence="7" id="KW-0670">Pyruvate</keyword>
<dbReference type="STRING" id="1963862.B4O97_04815"/>
<dbReference type="Pfam" id="PF13660">
    <property type="entry name" value="DUF4147"/>
    <property type="match status" value="1"/>
</dbReference>
<keyword evidence="1" id="KW-0808">Transferase</keyword>
<proteinExistence type="predicted"/>
<dbReference type="InterPro" id="IPR025286">
    <property type="entry name" value="MOFRL_assoc_dom"/>
</dbReference>
<dbReference type="RefSeq" id="WP_083048824.1">
    <property type="nucleotide sequence ID" value="NZ_CAXXQO010000003.1"/>
</dbReference>
<protein>
    <submittedName>
        <fullName evidence="7">Hydroxypyruvate reductase</fullName>
    </submittedName>
</protein>
<dbReference type="EMBL" id="MWQY01000004">
    <property type="protein sequence ID" value="ORC36950.1"/>
    <property type="molecule type" value="Genomic_DNA"/>
</dbReference>
<dbReference type="FunFam" id="3.40.1480.10:FF:000002">
    <property type="entry name" value="Glycerate kinase"/>
    <property type="match status" value="1"/>
</dbReference>
<dbReference type="Gene3D" id="3.40.50.10180">
    <property type="entry name" value="Glycerate kinase, MOFRL-like N-terminal domain"/>
    <property type="match status" value="1"/>
</dbReference>
<keyword evidence="4" id="KW-0067">ATP-binding</keyword>
<dbReference type="PANTHER" id="PTHR12227:SF0">
    <property type="entry name" value="GLYCERATE KINASE"/>
    <property type="match status" value="1"/>
</dbReference>
<dbReference type="GO" id="GO:0008887">
    <property type="term" value="F:glycerate kinase activity"/>
    <property type="evidence" value="ECO:0007669"/>
    <property type="project" value="InterPro"/>
</dbReference>
<dbReference type="InterPro" id="IPR038614">
    <property type="entry name" value="GK_N_sf"/>
</dbReference>
<sequence length="451" mass="47825">MKKTDHANTIFSAALKRVDPALMLKELVSVEGNRLVIRTETDTAEYDLSRYSSIVVVGAGKASAKMALGLEAVLGDRISSGLVAVKEGHTEKLQYVDLIEAAHPMPDERCVEAAKRIGKICSDADEKTLILNLISGGGSALLTAPYQDEAYAISLDDIQAVTGLLLACGAVIQEINVIRKHLSAVQGGRLAGFAAPATMVSLILSDVIGDPLTSIASGPTVPDPTTYRDARNIFRKYNLEEKLPESVSRIIADGVAGKVQETPGEGDEIFRTVRNVLIGTNISALYAASEEAEKLGYAPVILTSQLTGEAREIAKLFSGMAKDLSLNRLNFKKPACIIAGGETTVTLKGKGKGGRNQEMALAFLMEFLDDPEGLEKVVFLSGGTDGNDGPTDAAGGVAHSGIMKAMQDADLDPAEYINNSDSYHFLKKTGGLLMTGPTNTNVCDVQILLVE</sequence>
<keyword evidence="2" id="KW-0547">Nucleotide-binding</keyword>
<dbReference type="Pfam" id="PF05161">
    <property type="entry name" value="MOFRL"/>
    <property type="match status" value="1"/>
</dbReference>
<evidence type="ECO:0000256" key="4">
    <source>
        <dbReference type="ARBA" id="ARBA00022840"/>
    </source>
</evidence>
<dbReference type="GO" id="GO:0005737">
    <property type="term" value="C:cytoplasm"/>
    <property type="evidence" value="ECO:0007669"/>
    <property type="project" value="TreeGrafter"/>
</dbReference>
<dbReference type="Proteomes" id="UP000192343">
    <property type="component" value="Unassembled WGS sequence"/>
</dbReference>
<dbReference type="AlphaFoldDB" id="A0A1Y1S0X9"/>
<comment type="caution">
    <text evidence="7">The sequence shown here is derived from an EMBL/GenBank/DDBJ whole genome shotgun (WGS) entry which is preliminary data.</text>
</comment>
<feature type="domain" description="MOFRL" evidence="5">
    <location>
        <begin position="335"/>
        <end position="444"/>
    </location>
</feature>
<accession>A0A1Y1S0X9</accession>
<dbReference type="FunFam" id="3.40.50.10180:FF:000001">
    <property type="entry name" value="Glycerate kinase"/>
    <property type="match status" value="1"/>
</dbReference>
<evidence type="ECO:0000256" key="2">
    <source>
        <dbReference type="ARBA" id="ARBA00022741"/>
    </source>
</evidence>
<evidence type="ECO:0000256" key="3">
    <source>
        <dbReference type="ARBA" id="ARBA00022777"/>
    </source>
</evidence>
<dbReference type="GO" id="GO:0005524">
    <property type="term" value="F:ATP binding"/>
    <property type="evidence" value="ECO:0007669"/>
    <property type="project" value="UniProtKB-KW"/>
</dbReference>
<dbReference type="OrthoDB" id="9766552at2"/>
<organism evidence="7 8">
    <name type="scientific">Marispirochaeta aestuarii</name>
    <dbReference type="NCBI Taxonomy" id="1963862"/>
    <lineage>
        <taxon>Bacteria</taxon>
        <taxon>Pseudomonadati</taxon>
        <taxon>Spirochaetota</taxon>
        <taxon>Spirochaetia</taxon>
        <taxon>Spirochaetales</taxon>
        <taxon>Spirochaetaceae</taxon>
        <taxon>Marispirochaeta</taxon>
    </lineage>
</organism>
<feature type="domain" description="MOFRL-associated" evidence="6">
    <location>
        <begin position="7"/>
        <end position="251"/>
    </location>
</feature>